<dbReference type="InParanoid" id="A0A2P5F9W4"/>
<evidence type="ECO:0008006" key="4">
    <source>
        <dbReference type="Google" id="ProtNLM"/>
    </source>
</evidence>
<feature type="chain" id="PRO_5015127168" description="Secreted protein" evidence="1">
    <location>
        <begin position="33"/>
        <end position="94"/>
    </location>
</feature>
<proteinExistence type="predicted"/>
<feature type="signal peptide" evidence="1">
    <location>
        <begin position="1"/>
        <end position="32"/>
    </location>
</feature>
<dbReference type="Proteomes" id="UP000237000">
    <property type="component" value="Unassembled WGS sequence"/>
</dbReference>
<name>A0A2P5F9W4_TREOI</name>
<reference evidence="3" key="1">
    <citation type="submission" date="2016-06" db="EMBL/GenBank/DDBJ databases">
        <title>Parallel loss of symbiosis genes in relatives of nitrogen-fixing non-legume Parasponia.</title>
        <authorList>
            <person name="Van Velzen R."/>
            <person name="Holmer R."/>
            <person name="Bu F."/>
            <person name="Rutten L."/>
            <person name="Van Zeijl A."/>
            <person name="Liu W."/>
            <person name="Santuari L."/>
            <person name="Cao Q."/>
            <person name="Sharma T."/>
            <person name="Shen D."/>
            <person name="Roswanjaya Y."/>
            <person name="Wardhani T."/>
            <person name="Kalhor M.S."/>
            <person name="Jansen J."/>
            <person name="Van den Hoogen J."/>
            <person name="Gungor B."/>
            <person name="Hartog M."/>
            <person name="Hontelez J."/>
            <person name="Verver J."/>
            <person name="Yang W.-C."/>
            <person name="Schijlen E."/>
            <person name="Repin R."/>
            <person name="Schilthuizen M."/>
            <person name="Schranz E."/>
            <person name="Heidstra R."/>
            <person name="Miyata K."/>
            <person name="Fedorova E."/>
            <person name="Kohlen W."/>
            <person name="Bisseling T."/>
            <person name="Smit S."/>
            <person name="Geurts R."/>
        </authorList>
    </citation>
    <scope>NUCLEOTIDE SEQUENCE [LARGE SCALE GENOMIC DNA]</scope>
    <source>
        <strain evidence="3">cv. RG33-2</strain>
    </source>
</reference>
<evidence type="ECO:0000313" key="3">
    <source>
        <dbReference type="Proteomes" id="UP000237000"/>
    </source>
</evidence>
<protein>
    <recommendedName>
        <fullName evidence="4">Secreted protein</fullName>
    </recommendedName>
</protein>
<evidence type="ECO:0000256" key="1">
    <source>
        <dbReference type="SAM" id="SignalP"/>
    </source>
</evidence>
<organism evidence="2 3">
    <name type="scientific">Trema orientale</name>
    <name type="common">Charcoal tree</name>
    <name type="synonym">Celtis orientalis</name>
    <dbReference type="NCBI Taxonomy" id="63057"/>
    <lineage>
        <taxon>Eukaryota</taxon>
        <taxon>Viridiplantae</taxon>
        <taxon>Streptophyta</taxon>
        <taxon>Embryophyta</taxon>
        <taxon>Tracheophyta</taxon>
        <taxon>Spermatophyta</taxon>
        <taxon>Magnoliopsida</taxon>
        <taxon>eudicotyledons</taxon>
        <taxon>Gunneridae</taxon>
        <taxon>Pentapetalae</taxon>
        <taxon>rosids</taxon>
        <taxon>fabids</taxon>
        <taxon>Rosales</taxon>
        <taxon>Cannabaceae</taxon>
        <taxon>Trema</taxon>
    </lineage>
</organism>
<keyword evidence="3" id="KW-1185">Reference proteome</keyword>
<keyword evidence="1" id="KW-0732">Signal</keyword>
<dbReference type="AlphaFoldDB" id="A0A2P5F9W4"/>
<comment type="caution">
    <text evidence="2">The sequence shown here is derived from an EMBL/GenBank/DDBJ whole genome shotgun (WGS) entry which is preliminary data.</text>
</comment>
<evidence type="ECO:0000313" key="2">
    <source>
        <dbReference type="EMBL" id="PON94575.1"/>
    </source>
</evidence>
<accession>A0A2P5F9W4</accession>
<sequence length="94" mass="10518">MVSGRRLEMGPQLMLSRILGFLCLALLNQLQSLLKDSAKVLVVGGSKWVSRWGAVNVVAAVRFGDLRRNGREELRLGFLSVSIDKLDYRLCCPR</sequence>
<dbReference type="EMBL" id="JXTC01000050">
    <property type="protein sequence ID" value="PON94575.1"/>
    <property type="molecule type" value="Genomic_DNA"/>
</dbReference>
<gene>
    <name evidence="2" type="ORF">TorRG33x02_096100</name>
</gene>